<evidence type="ECO:0000313" key="2">
    <source>
        <dbReference type="EMBL" id="PIA43708.1"/>
    </source>
</evidence>
<dbReference type="InterPro" id="IPR036047">
    <property type="entry name" value="F-box-like_dom_sf"/>
</dbReference>
<dbReference type="Proteomes" id="UP000230069">
    <property type="component" value="Unassembled WGS sequence"/>
</dbReference>
<dbReference type="Gene3D" id="1.20.1280.50">
    <property type="match status" value="1"/>
</dbReference>
<dbReference type="Gene3D" id="3.80.10.10">
    <property type="entry name" value="Ribonuclease Inhibitor"/>
    <property type="match status" value="1"/>
</dbReference>
<gene>
    <name evidence="2" type="ORF">AQUCO_01800037v1</name>
</gene>
<name>A0A2G5DJK9_AQUCA</name>
<dbReference type="InterPro" id="IPR001810">
    <property type="entry name" value="F-box_dom"/>
</dbReference>
<dbReference type="PANTHER" id="PTHR38926:SF13">
    <property type="entry name" value="F-BOX DOMAIN CONTAINING PROTEIN, EXPRESSED"/>
    <property type="match status" value="1"/>
</dbReference>
<dbReference type="PANTHER" id="PTHR38926">
    <property type="entry name" value="F-BOX DOMAIN CONTAINING PROTEIN, EXPRESSED"/>
    <property type="match status" value="1"/>
</dbReference>
<evidence type="ECO:0000313" key="3">
    <source>
        <dbReference type="Proteomes" id="UP000230069"/>
    </source>
</evidence>
<dbReference type="OrthoDB" id="1929062at2759"/>
<dbReference type="EMBL" id="KZ305035">
    <property type="protein sequence ID" value="PIA43708.1"/>
    <property type="molecule type" value="Genomic_DNA"/>
</dbReference>
<dbReference type="SUPFAM" id="SSF52047">
    <property type="entry name" value="RNI-like"/>
    <property type="match status" value="1"/>
</dbReference>
<accession>A0A2G5DJK9</accession>
<dbReference type="AlphaFoldDB" id="A0A2G5DJK9"/>
<feature type="domain" description="F-box" evidence="1">
    <location>
        <begin position="15"/>
        <end position="61"/>
    </location>
</feature>
<dbReference type="STRING" id="218851.A0A2G5DJK9"/>
<protein>
    <recommendedName>
        <fullName evidence="1">F-box domain-containing protein</fullName>
    </recommendedName>
</protein>
<organism evidence="2 3">
    <name type="scientific">Aquilegia coerulea</name>
    <name type="common">Rocky mountain columbine</name>
    <dbReference type="NCBI Taxonomy" id="218851"/>
    <lineage>
        <taxon>Eukaryota</taxon>
        <taxon>Viridiplantae</taxon>
        <taxon>Streptophyta</taxon>
        <taxon>Embryophyta</taxon>
        <taxon>Tracheophyta</taxon>
        <taxon>Spermatophyta</taxon>
        <taxon>Magnoliopsida</taxon>
        <taxon>Ranunculales</taxon>
        <taxon>Ranunculaceae</taxon>
        <taxon>Thalictroideae</taxon>
        <taxon>Aquilegia</taxon>
    </lineage>
</organism>
<reference evidence="2 3" key="1">
    <citation type="submission" date="2017-09" db="EMBL/GenBank/DDBJ databases">
        <title>WGS assembly of Aquilegia coerulea Goldsmith.</title>
        <authorList>
            <person name="Hodges S."/>
            <person name="Kramer E."/>
            <person name="Nordborg M."/>
            <person name="Tomkins J."/>
            <person name="Borevitz J."/>
            <person name="Derieg N."/>
            <person name="Yan J."/>
            <person name="Mihaltcheva S."/>
            <person name="Hayes R.D."/>
            <person name="Rokhsar D."/>
        </authorList>
    </citation>
    <scope>NUCLEOTIDE SEQUENCE [LARGE SCALE GENOMIC DNA]</scope>
    <source>
        <strain evidence="3">cv. Goldsmith</strain>
    </source>
</reference>
<dbReference type="SUPFAM" id="SSF81383">
    <property type="entry name" value="F-box domain"/>
    <property type="match status" value="1"/>
</dbReference>
<proteinExistence type="predicted"/>
<keyword evidence="3" id="KW-1185">Reference proteome</keyword>
<sequence length="328" mass="38268">MRKKARTMMTTNNVKRSWSDLPSELLLIIFNRLDIKDVFWLVSSVCRSWQLACWDVLFWEVDLLNLKKLESLCNSNIVEDEFGQLDFALKKVIDSIFKHNVDILERTHRQSYRLILPSVQLSDNHLFYVAERTPNLQCISLNMSRITGKGFSRVILNWRELREMTMEPPSDSEYTHVIQEIGVNCRKLRSLSIVSQTDQFFFDEHKCHVIATNLPNLEKITLENGYIYKIGLQTILINCSQLRSLMVGPCMRALDDVKITRSRRALAVNPPRFIPEPIALWLRPAASYAFIKGKRSRRQMATKVIDFIWEATEDEFGQSGTIRKYFDV</sequence>
<evidence type="ECO:0000259" key="1">
    <source>
        <dbReference type="PROSITE" id="PS50181"/>
    </source>
</evidence>
<dbReference type="Pfam" id="PF00646">
    <property type="entry name" value="F-box"/>
    <property type="match status" value="1"/>
</dbReference>
<dbReference type="InParanoid" id="A0A2G5DJK9"/>
<dbReference type="PROSITE" id="PS50181">
    <property type="entry name" value="FBOX"/>
    <property type="match status" value="1"/>
</dbReference>
<dbReference type="InterPro" id="IPR032675">
    <property type="entry name" value="LRR_dom_sf"/>
</dbReference>